<reference evidence="1" key="1">
    <citation type="submission" date="2015-10" db="EMBL/GenBank/DDBJ databases">
        <authorList>
            <person name="Gilbert D.G."/>
        </authorList>
    </citation>
    <scope>NUCLEOTIDE SEQUENCE</scope>
</reference>
<organism evidence="1">
    <name type="scientific">hydrothermal vent metagenome</name>
    <dbReference type="NCBI Taxonomy" id="652676"/>
    <lineage>
        <taxon>unclassified sequences</taxon>
        <taxon>metagenomes</taxon>
        <taxon>ecological metagenomes</taxon>
    </lineage>
</organism>
<dbReference type="EMBL" id="CZRL01000106">
    <property type="protein sequence ID" value="CUS54856.1"/>
    <property type="molecule type" value="Genomic_DNA"/>
</dbReference>
<dbReference type="AlphaFoldDB" id="A0A161KDA5"/>
<sequence length="98" mass="11227">MPTEMTLRREMGLTYSDFFRSLSQLPGGWVHKTYSDGATLQYADGTIQISLGPQCERRLTALVKIPFIEVIFKYVNLSVAERERFQSRFDLTFQRGGG</sequence>
<accession>A0A161KDA5</accession>
<protein>
    <submittedName>
        <fullName evidence="1">Uncharacterized protein</fullName>
    </submittedName>
</protein>
<gene>
    <name evidence="1" type="ORF">MGWOODY_XGa1846</name>
</gene>
<name>A0A161KDA5_9ZZZZ</name>
<evidence type="ECO:0000313" key="1">
    <source>
        <dbReference type="EMBL" id="CUS54856.1"/>
    </source>
</evidence>
<proteinExistence type="predicted"/>